<keyword evidence="4" id="KW-0378">Hydrolase</keyword>
<evidence type="ECO:0000259" key="7">
    <source>
        <dbReference type="Pfam" id="PF01321"/>
    </source>
</evidence>
<dbReference type="Pfam" id="PF01321">
    <property type="entry name" value="Creatinase_N"/>
    <property type="match status" value="1"/>
</dbReference>
<dbReference type="GO" id="GO:0070006">
    <property type="term" value="F:metalloaminopeptidase activity"/>
    <property type="evidence" value="ECO:0007669"/>
    <property type="project" value="InterPro"/>
</dbReference>
<dbReference type="InterPro" id="IPR033740">
    <property type="entry name" value="Pept_M24B"/>
</dbReference>
<dbReference type="PANTHER" id="PTHR43763">
    <property type="entry name" value="XAA-PRO AMINOPEPTIDASE 1"/>
    <property type="match status" value="1"/>
</dbReference>
<proteinExistence type="inferred from homology"/>
<name>A0A7R9BHA7_9CRUS</name>
<dbReference type="InterPro" id="IPR036005">
    <property type="entry name" value="Creatinase/aminopeptidase-like"/>
</dbReference>
<dbReference type="Proteomes" id="UP000678499">
    <property type="component" value="Unassembled WGS sequence"/>
</dbReference>
<dbReference type="FunFam" id="3.90.230.10:FF:000007">
    <property type="entry name" value="Xaa-Pro aminopeptidase P"/>
    <property type="match status" value="1"/>
</dbReference>
<keyword evidence="5" id="KW-0464">Manganese</keyword>
<dbReference type="OrthoDB" id="9995434at2759"/>
<dbReference type="GO" id="GO:0046872">
    <property type="term" value="F:metal ion binding"/>
    <property type="evidence" value="ECO:0007669"/>
    <property type="project" value="UniProtKB-KW"/>
</dbReference>
<dbReference type="SUPFAM" id="SSF55920">
    <property type="entry name" value="Creatinase/aminopeptidase"/>
    <property type="match status" value="1"/>
</dbReference>
<dbReference type="GO" id="GO:0005737">
    <property type="term" value="C:cytoplasm"/>
    <property type="evidence" value="ECO:0007669"/>
    <property type="project" value="UniProtKB-ARBA"/>
</dbReference>
<dbReference type="Gene3D" id="3.40.350.10">
    <property type="entry name" value="Creatinase/prolidase N-terminal domain"/>
    <property type="match status" value="2"/>
</dbReference>
<dbReference type="AlphaFoldDB" id="A0A7R9BHA7"/>
<evidence type="ECO:0000256" key="2">
    <source>
        <dbReference type="ARBA" id="ARBA00008766"/>
    </source>
</evidence>
<gene>
    <name evidence="9" type="ORF">NMOB1V02_LOCUS3127</name>
</gene>
<dbReference type="FunFam" id="3.40.350.10:FF:000001">
    <property type="entry name" value="Putative xaa-Pro aminopeptidase 1"/>
    <property type="match status" value="1"/>
</dbReference>
<dbReference type="Gene3D" id="3.90.230.10">
    <property type="entry name" value="Creatinase/methionine aminopeptidase superfamily"/>
    <property type="match status" value="1"/>
</dbReference>
<evidence type="ECO:0000256" key="1">
    <source>
        <dbReference type="ARBA" id="ARBA00001936"/>
    </source>
</evidence>
<feature type="domain" description="Peptidase M24" evidence="6">
    <location>
        <begin position="314"/>
        <end position="529"/>
    </location>
</feature>
<dbReference type="InterPro" id="IPR029149">
    <property type="entry name" value="Creatin/AminoP/Spt16_N"/>
</dbReference>
<evidence type="ECO:0008006" key="11">
    <source>
        <dbReference type="Google" id="ProtNLM"/>
    </source>
</evidence>
<dbReference type="SUPFAM" id="SSF53092">
    <property type="entry name" value="Creatinase/prolidase N-terminal domain"/>
    <property type="match status" value="1"/>
</dbReference>
<comment type="cofactor">
    <cofactor evidence="1">
        <name>Mn(2+)</name>
        <dbReference type="ChEBI" id="CHEBI:29035"/>
    </cofactor>
</comment>
<dbReference type="Pfam" id="PF16189">
    <property type="entry name" value="Creatinase_N_2"/>
    <property type="match status" value="1"/>
</dbReference>
<feature type="domain" description="Creatinase N-terminal" evidence="7">
    <location>
        <begin position="24"/>
        <end position="145"/>
    </location>
</feature>
<dbReference type="InterPro" id="IPR032416">
    <property type="entry name" value="Peptidase_M24_C"/>
</dbReference>
<dbReference type="EMBL" id="OA882434">
    <property type="protein sequence ID" value="CAD7275329.1"/>
    <property type="molecule type" value="Genomic_DNA"/>
</dbReference>
<dbReference type="Pfam" id="PF16188">
    <property type="entry name" value="Peptidase_M24_C"/>
    <property type="match status" value="1"/>
</dbReference>
<keyword evidence="10" id="KW-1185">Reference proteome</keyword>
<dbReference type="CDD" id="cd01085">
    <property type="entry name" value="APP"/>
    <property type="match status" value="1"/>
</dbReference>
<keyword evidence="3" id="KW-0479">Metal-binding</keyword>
<evidence type="ECO:0000313" key="10">
    <source>
        <dbReference type="Proteomes" id="UP000678499"/>
    </source>
</evidence>
<comment type="similarity">
    <text evidence="2">Belongs to the peptidase M24B family.</text>
</comment>
<protein>
    <recommendedName>
        <fullName evidence="11">Xaa-Pro aminopeptidase</fullName>
    </recommendedName>
</protein>
<evidence type="ECO:0000259" key="8">
    <source>
        <dbReference type="Pfam" id="PF16188"/>
    </source>
</evidence>
<dbReference type="EMBL" id="CAJPEX010000397">
    <property type="protein sequence ID" value="CAG0915481.1"/>
    <property type="molecule type" value="Genomic_DNA"/>
</dbReference>
<evidence type="ECO:0000256" key="4">
    <source>
        <dbReference type="ARBA" id="ARBA00022801"/>
    </source>
</evidence>
<sequence length="606" mass="67747">MAGKTVVLQKIRAFMKDPRHVSEALQAYIIPSTDAHMSEYLADHDTRRHFVTGFTGSAGTACITEDSALLWTDSRYYLQAEAEINKDLWTLMKDGLPKTPPLSTWLCKNLPPNSRIGVDPTYISSTVWNELTKKMIVAGHSLTPVATNFVDLVWDHQPSAPSNPIKVLPKEFSGKPWKEKIVAVQKKLDEAGTDVIVVTELDQIAWLFNLRGSDITYNPVFFAYAAVTAESAHLFVDPDRVTPEIRQHLTVVGRECSAPVFLHPYESVEHKKKVLVPNQSSAAFMLMVPKELRVQVESPIAELKAVKNSTESSGMRNCHVRDGAAVVRFFAWLENELENGREVTEISAAEKLAGFRKEMQFFVDLSFDTISGVGEHCAIPHYRSTDESNVPVSKNLMYLCDSGAQYLDGTTDITRTVHFGNPTPFEKEAFTRVLKGHIGLASIVFPSKTKGVALDGFARQSLWSVGLDYGHGTGHGVGAYLNVHEGPSLISQRHKPSDPGLVPGMFFSNEPGYYEDGKFGIRIENVVEVVKVKTPHNFQEKDFLGFETVSYAPIHIGLIDRSLMTKEEIQWLNNYHRDCRQQLTPVLQSIGDEMALKWLEKETRVL</sequence>
<feature type="domain" description="Peptidase M24 C-terminal" evidence="8">
    <location>
        <begin position="543"/>
        <end position="604"/>
    </location>
</feature>
<evidence type="ECO:0000313" key="9">
    <source>
        <dbReference type="EMBL" id="CAD7275329.1"/>
    </source>
</evidence>
<evidence type="ECO:0000256" key="5">
    <source>
        <dbReference type="ARBA" id="ARBA00023211"/>
    </source>
</evidence>
<reference evidence="9" key="1">
    <citation type="submission" date="2020-11" db="EMBL/GenBank/DDBJ databases">
        <authorList>
            <person name="Tran Van P."/>
        </authorList>
    </citation>
    <scope>NUCLEOTIDE SEQUENCE</scope>
</reference>
<accession>A0A7R9BHA7</accession>
<organism evidence="9">
    <name type="scientific">Notodromas monacha</name>
    <dbReference type="NCBI Taxonomy" id="399045"/>
    <lineage>
        <taxon>Eukaryota</taxon>
        <taxon>Metazoa</taxon>
        <taxon>Ecdysozoa</taxon>
        <taxon>Arthropoda</taxon>
        <taxon>Crustacea</taxon>
        <taxon>Oligostraca</taxon>
        <taxon>Ostracoda</taxon>
        <taxon>Podocopa</taxon>
        <taxon>Podocopida</taxon>
        <taxon>Cypridocopina</taxon>
        <taxon>Cypridoidea</taxon>
        <taxon>Cyprididae</taxon>
        <taxon>Notodromas</taxon>
    </lineage>
</organism>
<dbReference type="Pfam" id="PF00557">
    <property type="entry name" value="Peptidase_M24"/>
    <property type="match status" value="1"/>
</dbReference>
<evidence type="ECO:0000259" key="6">
    <source>
        <dbReference type="Pfam" id="PF00557"/>
    </source>
</evidence>
<dbReference type="InterPro" id="IPR000994">
    <property type="entry name" value="Pept_M24"/>
</dbReference>
<dbReference type="InterPro" id="IPR000587">
    <property type="entry name" value="Creatinase_N"/>
</dbReference>
<dbReference type="InterPro" id="IPR050422">
    <property type="entry name" value="X-Pro_aminopeptidase_P"/>
</dbReference>
<evidence type="ECO:0000256" key="3">
    <source>
        <dbReference type="ARBA" id="ARBA00022723"/>
    </source>
</evidence>
<dbReference type="PANTHER" id="PTHR43763:SF20">
    <property type="entry name" value="XAA-PRO AMINOPEPTIDASE APEPP"/>
    <property type="match status" value="1"/>
</dbReference>